<evidence type="ECO:0000256" key="4">
    <source>
        <dbReference type="ARBA" id="ARBA00022692"/>
    </source>
</evidence>
<dbReference type="CDD" id="cd06261">
    <property type="entry name" value="TM_PBP2"/>
    <property type="match status" value="1"/>
</dbReference>
<dbReference type="SUPFAM" id="SSF161098">
    <property type="entry name" value="MetI-like"/>
    <property type="match status" value="1"/>
</dbReference>
<dbReference type="EMBL" id="CP000804">
    <property type="protein sequence ID" value="ABU56609.1"/>
    <property type="molecule type" value="Genomic_DNA"/>
</dbReference>
<dbReference type="AlphaFoldDB" id="A7NGL9"/>
<evidence type="ECO:0000256" key="3">
    <source>
        <dbReference type="ARBA" id="ARBA00022475"/>
    </source>
</evidence>
<dbReference type="RefSeq" id="WP_011998012.1">
    <property type="nucleotide sequence ID" value="NC_009767.1"/>
</dbReference>
<keyword evidence="10" id="KW-1185">Reference proteome</keyword>
<keyword evidence="5 7" id="KW-1133">Transmembrane helix</keyword>
<feature type="transmembrane region" description="Helical" evidence="7">
    <location>
        <begin position="121"/>
        <end position="141"/>
    </location>
</feature>
<dbReference type="STRING" id="383372.Rcas_0479"/>
<dbReference type="OrthoDB" id="9788108at2"/>
<dbReference type="InterPro" id="IPR000515">
    <property type="entry name" value="MetI-like"/>
</dbReference>
<dbReference type="InterPro" id="IPR051393">
    <property type="entry name" value="ABC_transporter_permease"/>
</dbReference>
<keyword evidence="4 7" id="KW-0812">Transmembrane</keyword>
<name>A7NGL9_ROSCS</name>
<feature type="transmembrane region" description="Helical" evidence="7">
    <location>
        <begin position="287"/>
        <end position="310"/>
    </location>
</feature>
<keyword evidence="3" id="KW-1003">Cell membrane</keyword>
<feature type="transmembrane region" description="Helical" evidence="7">
    <location>
        <begin position="26"/>
        <end position="46"/>
    </location>
</feature>
<dbReference type="SUPFAM" id="SSF160964">
    <property type="entry name" value="MalF N-terminal region-like"/>
    <property type="match status" value="1"/>
</dbReference>
<organism evidence="9 10">
    <name type="scientific">Roseiflexus castenholzii (strain DSM 13941 / HLO8)</name>
    <dbReference type="NCBI Taxonomy" id="383372"/>
    <lineage>
        <taxon>Bacteria</taxon>
        <taxon>Bacillati</taxon>
        <taxon>Chloroflexota</taxon>
        <taxon>Chloroflexia</taxon>
        <taxon>Chloroflexales</taxon>
        <taxon>Roseiflexineae</taxon>
        <taxon>Roseiflexaceae</taxon>
        <taxon>Roseiflexus</taxon>
    </lineage>
</organism>
<evidence type="ECO:0000256" key="5">
    <source>
        <dbReference type="ARBA" id="ARBA00022989"/>
    </source>
</evidence>
<evidence type="ECO:0000256" key="2">
    <source>
        <dbReference type="ARBA" id="ARBA00022448"/>
    </source>
</evidence>
<evidence type="ECO:0000256" key="1">
    <source>
        <dbReference type="ARBA" id="ARBA00004651"/>
    </source>
</evidence>
<dbReference type="PANTHER" id="PTHR30193:SF37">
    <property type="entry name" value="INNER MEMBRANE ABC TRANSPORTER PERMEASE PROTEIN YCJO"/>
    <property type="match status" value="1"/>
</dbReference>
<sequence length="314" mass="35863">MATVASRVASAARAWRSTYRVSDYSNLLFLIPATVFFVGWQIYPIIRVFVLSFTDYKYLERNPPNFVGLHNYINALNDPLFHVGMLRAFVFTVVFVPLTILIPLVLAVLIDRVTNPWLSSFYRIVLLIPAVIPGPLVFVLWKWLFDFQIGPVNTILVEWLGIFTRQTAPQWLGGTPLSLPAVIIMEVWWGLGYHTMFFLAGLAAVPKDLSEQARIDGANEWQLFWRVIVPRLLPILSILVVLRFGTAMSVIDEYLIFGGFQRTSPTYTWTVYMYDLAFRIGDWLQGYAAAIGWLGAVVMMVFVVGMLYVFRSRD</sequence>
<evidence type="ECO:0000256" key="6">
    <source>
        <dbReference type="ARBA" id="ARBA00023136"/>
    </source>
</evidence>
<evidence type="ECO:0000256" key="7">
    <source>
        <dbReference type="RuleBase" id="RU363032"/>
    </source>
</evidence>
<comment type="similarity">
    <text evidence="7">Belongs to the binding-protein-dependent transport system permease family.</text>
</comment>
<dbReference type="HOGENOM" id="CLU_016047_0_2_0"/>
<dbReference type="PANTHER" id="PTHR30193">
    <property type="entry name" value="ABC TRANSPORTER PERMEASE PROTEIN"/>
    <property type="match status" value="1"/>
</dbReference>
<accession>A7NGL9</accession>
<feature type="domain" description="ABC transmembrane type-1" evidence="8">
    <location>
        <begin position="85"/>
        <end position="308"/>
    </location>
</feature>
<proteinExistence type="inferred from homology"/>
<feature type="transmembrane region" description="Helical" evidence="7">
    <location>
        <begin position="88"/>
        <end position="109"/>
    </location>
</feature>
<dbReference type="Proteomes" id="UP000000263">
    <property type="component" value="Chromosome"/>
</dbReference>
<keyword evidence="6 7" id="KW-0472">Membrane</keyword>
<dbReference type="eggNOG" id="COG1175">
    <property type="taxonomic scope" value="Bacteria"/>
</dbReference>
<keyword evidence="2 7" id="KW-0813">Transport</keyword>
<dbReference type="GO" id="GO:0005886">
    <property type="term" value="C:plasma membrane"/>
    <property type="evidence" value="ECO:0007669"/>
    <property type="project" value="UniProtKB-SubCell"/>
</dbReference>
<dbReference type="GO" id="GO:0055085">
    <property type="term" value="P:transmembrane transport"/>
    <property type="evidence" value="ECO:0007669"/>
    <property type="project" value="InterPro"/>
</dbReference>
<feature type="transmembrane region" description="Helical" evidence="7">
    <location>
        <begin position="232"/>
        <end position="251"/>
    </location>
</feature>
<reference evidence="9 10" key="1">
    <citation type="submission" date="2007-08" db="EMBL/GenBank/DDBJ databases">
        <title>Complete sequence of Roseiflexus castenholzii DSM 13941.</title>
        <authorList>
            <consortium name="US DOE Joint Genome Institute"/>
            <person name="Copeland A."/>
            <person name="Lucas S."/>
            <person name="Lapidus A."/>
            <person name="Barry K."/>
            <person name="Glavina del Rio T."/>
            <person name="Dalin E."/>
            <person name="Tice H."/>
            <person name="Pitluck S."/>
            <person name="Thompson L.S."/>
            <person name="Brettin T."/>
            <person name="Bruce D."/>
            <person name="Detter J.C."/>
            <person name="Han C."/>
            <person name="Tapia R."/>
            <person name="Schmutz J."/>
            <person name="Larimer F."/>
            <person name="Land M."/>
            <person name="Hauser L."/>
            <person name="Kyrpides N."/>
            <person name="Mikhailova N."/>
            <person name="Bryant D.A."/>
            <person name="Hanada S."/>
            <person name="Tsukatani Y."/>
            <person name="Richardson P."/>
        </authorList>
    </citation>
    <scope>NUCLEOTIDE SEQUENCE [LARGE SCALE GENOMIC DNA]</scope>
    <source>
        <strain evidence="10">DSM 13941 / HLO8</strain>
    </source>
</reference>
<evidence type="ECO:0000259" key="8">
    <source>
        <dbReference type="PROSITE" id="PS50928"/>
    </source>
</evidence>
<evidence type="ECO:0000313" key="9">
    <source>
        <dbReference type="EMBL" id="ABU56609.1"/>
    </source>
</evidence>
<dbReference type="PROSITE" id="PS50928">
    <property type="entry name" value="ABC_TM1"/>
    <property type="match status" value="1"/>
</dbReference>
<dbReference type="Gene3D" id="1.10.3720.10">
    <property type="entry name" value="MetI-like"/>
    <property type="match status" value="1"/>
</dbReference>
<comment type="subcellular location">
    <subcellularLocation>
        <location evidence="1 7">Cell membrane</location>
        <topology evidence="1 7">Multi-pass membrane protein</topology>
    </subcellularLocation>
</comment>
<dbReference type="KEGG" id="rca:Rcas_0479"/>
<protein>
    <submittedName>
        <fullName evidence="9">Binding-protein-dependent transport systems inner membrane component</fullName>
    </submittedName>
</protein>
<evidence type="ECO:0000313" key="10">
    <source>
        <dbReference type="Proteomes" id="UP000000263"/>
    </source>
</evidence>
<gene>
    <name evidence="9" type="ordered locus">Rcas_0479</name>
</gene>
<dbReference type="InterPro" id="IPR035906">
    <property type="entry name" value="MetI-like_sf"/>
</dbReference>
<feature type="transmembrane region" description="Helical" evidence="7">
    <location>
        <begin position="187"/>
        <end position="205"/>
    </location>
</feature>
<dbReference type="Pfam" id="PF00528">
    <property type="entry name" value="BPD_transp_1"/>
    <property type="match status" value="1"/>
</dbReference>